<dbReference type="Pfam" id="PF05000">
    <property type="entry name" value="RNA_pol_Rpb1_4"/>
    <property type="match status" value="1"/>
</dbReference>
<proteinExistence type="inferred from homology"/>
<dbReference type="InterPro" id="IPR038120">
    <property type="entry name" value="Rpb1_funnel_sf"/>
</dbReference>
<evidence type="ECO:0000256" key="3">
    <source>
        <dbReference type="ARBA" id="ARBA00022695"/>
    </source>
</evidence>
<reference evidence="9" key="1">
    <citation type="submission" date="2024-02" db="EMBL/GenBank/DDBJ databases">
        <authorList>
            <consortium name="ELIXIR-Norway"/>
            <consortium name="Elixir Norway"/>
        </authorList>
    </citation>
    <scope>NUCLEOTIDE SEQUENCE</scope>
</reference>
<evidence type="ECO:0000256" key="5">
    <source>
        <dbReference type="ARBA" id="ARBA00048552"/>
    </source>
</evidence>
<name>A0ABP0TM94_9BRYO</name>
<dbReference type="Pfam" id="PF04997">
    <property type="entry name" value="RNA_pol_Rpb1_1"/>
    <property type="match status" value="1"/>
</dbReference>
<dbReference type="SMART" id="SM00663">
    <property type="entry name" value="RPOLA_N"/>
    <property type="match status" value="1"/>
</dbReference>
<dbReference type="PANTHER" id="PTHR19376">
    <property type="entry name" value="DNA-DIRECTED RNA POLYMERASE"/>
    <property type="match status" value="1"/>
</dbReference>
<feature type="domain" description="RNA polymerase N-terminal" evidence="8">
    <location>
        <begin position="350"/>
        <end position="651"/>
    </location>
</feature>
<dbReference type="InterPro" id="IPR000722">
    <property type="entry name" value="RNA_pol_asu"/>
</dbReference>
<dbReference type="Gene3D" id="4.10.860.120">
    <property type="entry name" value="RNA polymerase II, clamp domain"/>
    <property type="match status" value="1"/>
</dbReference>
<comment type="similarity">
    <text evidence="6">Belongs to the RNA polymerase beta' chain family.</text>
</comment>
<dbReference type="Gene3D" id="3.10.450.40">
    <property type="match status" value="1"/>
</dbReference>
<dbReference type="EMBL" id="OZ019904">
    <property type="protein sequence ID" value="CAK9200077.1"/>
    <property type="molecule type" value="Genomic_DNA"/>
</dbReference>
<keyword evidence="3 6" id="KW-0548">Nucleotidyltransferase</keyword>
<organism evidence="9 10">
    <name type="scientific">Sphagnum troendelagicum</name>
    <dbReference type="NCBI Taxonomy" id="128251"/>
    <lineage>
        <taxon>Eukaryota</taxon>
        <taxon>Viridiplantae</taxon>
        <taxon>Streptophyta</taxon>
        <taxon>Embryophyta</taxon>
        <taxon>Bryophyta</taxon>
        <taxon>Sphagnophytina</taxon>
        <taxon>Sphagnopsida</taxon>
        <taxon>Sphagnales</taxon>
        <taxon>Sphagnaceae</taxon>
        <taxon>Sphagnum</taxon>
    </lineage>
</organism>
<dbReference type="InterPro" id="IPR007080">
    <property type="entry name" value="RNA_pol_Rpb1_1"/>
</dbReference>
<dbReference type="PANTHER" id="PTHR19376:SF36">
    <property type="entry name" value="DNA-DIRECTED RNA POLYMERASE IV SUBUNIT 1"/>
    <property type="match status" value="1"/>
</dbReference>
<dbReference type="InterPro" id="IPR007081">
    <property type="entry name" value="RNA_pol_Rpb1_5"/>
</dbReference>
<evidence type="ECO:0000256" key="7">
    <source>
        <dbReference type="SAM" id="MobiDB-lite"/>
    </source>
</evidence>
<dbReference type="InterPro" id="IPR042102">
    <property type="entry name" value="RNA_pol_Rpb1_3_sf"/>
</dbReference>
<dbReference type="InterPro" id="IPR007066">
    <property type="entry name" value="RNA_pol_Rpb1_3"/>
</dbReference>
<dbReference type="Gene3D" id="3.30.1490.180">
    <property type="entry name" value="RNA polymerase ii"/>
    <property type="match status" value="1"/>
</dbReference>
<evidence type="ECO:0000256" key="1">
    <source>
        <dbReference type="ARBA" id="ARBA00022478"/>
    </source>
</evidence>
<dbReference type="Gene3D" id="1.10.274.100">
    <property type="entry name" value="RNA polymerase Rpb1, domain 3"/>
    <property type="match status" value="1"/>
</dbReference>
<evidence type="ECO:0000259" key="8">
    <source>
        <dbReference type="SMART" id="SM00663"/>
    </source>
</evidence>
<comment type="catalytic activity">
    <reaction evidence="5 6">
        <text>RNA(n) + a ribonucleoside 5'-triphosphate = RNA(n+1) + diphosphate</text>
        <dbReference type="Rhea" id="RHEA:21248"/>
        <dbReference type="Rhea" id="RHEA-COMP:14527"/>
        <dbReference type="Rhea" id="RHEA-COMP:17342"/>
        <dbReference type="ChEBI" id="CHEBI:33019"/>
        <dbReference type="ChEBI" id="CHEBI:61557"/>
        <dbReference type="ChEBI" id="CHEBI:140395"/>
        <dbReference type="EC" id="2.7.7.6"/>
    </reaction>
</comment>
<protein>
    <recommendedName>
        <fullName evidence="6">DNA-directed RNA polymerase subunit</fullName>
        <ecNumber evidence="6">2.7.7.6</ecNumber>
    </recommendedName>
</protein>
<dbReference type="InterPro" id="IPR045867">
    <property type="entry name" value="DNA-dir_RpoC_beta_prime"/>
</dbReference>
<dbReference type="Pfam" id="PF11523">
    <property type="entry name" value="DUF3223"/>
    <property type="match status" value="1"/>
</dbReference>
<keyword evidence="10" id="KW-1185">Reference proteome</keyword>
<keyword evidence="4 6" id="KW-0804">Transcription</keyword>
<sequence>MEEDPKVGEPPLAELTGLQFGLLSNEDTLAMSVFEKSQNIIGPKSLWDSRLGVYFLTGDGNRCGSCGAFTKDSCDGHFGHIVLPMPVYHPFHVTFTHQILSKICIICYRLTGKKESKVVFRSCEEPVQAVKSATVHKDAEFSQKASKHGAELTNTCKAINSQRKVKTEVSVRKLQPIKGYNRQPATELAMTVQAANAVDQSSCGSPKPSRFKAIAAGRVIGVKLRKDRLSLKTRILSTALDSHATVKLSETIEDGCKYCGADLKDSDNRYPALQLLITKRREDGFQTITMKARCKEEEVPPDYWNFVHGHPGGSKQTRPLLPFEALKILQHIPQEVVEKLGMHNFVARPEALILMCLPVPPSCALVKTPDTPSMVTKVLMDNQHRLLQAVVKKVRVLQSSRTGKPGFATTKNEVTELQVLVGQYLTGCKIVKGLPPSRFATSLKAEKEEKLMKGHVLAKRNNISARCVVVGDPSIRIDQISVPFDLVNYLTIPERVTALNIKQLQQYLDNGPHSDPFKTGAVWYGRGAVLLSNSTRTRRAVLKIGDVIHRHLKEGDLIIVNRPPSLQKHSLMALRVRMHIGSAFGINPLICAPFGADFDGDSMHVFVPQSAEAMAEVHELLDVPSQLISSQGGQSNSGLTEDSRLGAHLMTSSFVFFDKAEMQQLTMWSSELLPIPAVLKSPEGRWPLWTGAQLFSMTIPKGVDYRLPHRKHSNCSDKGILVRDGELLVCHGGSHWLDNSPDGIVVVICKSAGPIVAMKHLNDASELSNQWLSGRGFSLGLVDFQLARDVSSRTQMLMSMKEELIRANQEALIVSLISDLQVQKQELRRHPTNTKGLSEDTVCYRSLGLFLGNARTAKQVKALQKVAISRFQGSFGQKISSLARDYRGHDNSLFAMIKAGSKGSFSKMVQQTISLGLQLYKGDELLPFSYKLLPCQSLLKNSKTYAVSDLLQAPQGSTFADVSGHWESRGIVLNSLGDGLSPLQLFLHAMASRYGIAREGVEEPNILLNNLLLFMRNLHVGYDGTVCEPQGQNIVQFEYGGLLEVEGKAGVYKQAHGPDDWQAAGEPVGILAATAITEPAYQLKLDSPHQIGAKEISPLQLLRESLRAKTTMSLADHQILLRFPCGLRNRHHGEEKAAIKVEQHLKAITLDMLTLVTMIEYQKVGTKNDHIRAEKRRSPWVARIQLSMEELRQHHISVEMILQRLAKKFSDREGQKGIAFFSTNGERLGPCIHFYPDLSEQIQTLCAVVYEDTMSNILEAMKDTMLPIILQTTVKGDEQIQSVKVVWEDRLWNPSALILSTKEQFKYVNGELVVEVTVKNSASKTRGQAWEVVKEACLPIMETLDWQRSIPYSIQDIHQNLGVEAAKEVLLQRLGLAAAGMGKHLLSEHLKLIADSVTYCGEVMGATFPGFKALCTSTSISTPFTKAAFQDPKNMLLQAARNGSCEGMEGLVTAAVCGKLAPFGTGADFELQWQDQSVPDRPVGHWKGMDIHEYIINIDSLVEHGQQHVPSASMPKLYYEGHNCGLAHQAPSMAKIHHGADGSKNAYLPDRCIDESGTSAIIDILIERAVAQVSCCQQPLATNTNLKLSEPSKLHTGSHKRSHKRSWSAAARKRLQMLGDRDQVLEDGHTYRKRKTDQEGECVPNTNSEFLGTQIHGGNPVSRAQPGAWLSVCVQGIAVSQNQSSDPLDLRPVSPDGSCSSFHTPTGTLEAHSGNSSPCSTFQELPHPATPYDGKLLENDGVSSNSQSSLVRTQAEVFPTPSCITTAEHKKNLTFSPLFNQEPTSGLICSMKEAQSECAGSGHKTLLAKGDPRFEEAQQRLVDDTNVTSPHRVGRSGSSPFKSGRKKWNGIHLMQHNIQKSTTPSDNVAWCEDRKHSEEWETLLQLSNIARSILHTRYQVGERLEIKDQRFILEKVLRHHPFFTEKIGCGVHYIKVDRHDSHSKSRCFFVVRTDGSVCDFSYHKCIKGKANAKSPSLALRYDHEYCVNHGRDEIFEDDTLNSPDIDPSHIHPTWTPLALHGGQHAEGVAP</sequence>
<evidence type="ECO:0000313" key="9">
    <source>
        <dbReference type="EMBL" id="CAK9200077.1"/>
    </source>
</evidence>
<evidence type="ECO:0000256" key="2">
    <source>
        <dbReference type="ARBA" id="ARBA00022679"/>
    </source>
</evidence>
<dbReference type="Gene3D" id="2.40.40.20">
    <property type="match status" value="1"/>
</dbReference>
<gene>
    <name evidence="9" type="ORF">CSSPTR1EN2_LOCUS5256</name>
</gene>
<dbReference type="Pfam" id="PF04998">
    <property type="entry name" value="RNA_pol_Rpb1_5"/>
    <property type="match status" value="1"/>
</dbReference>
<dbReference type="Pfam" id="PF00623">
    <property type="entry name" value="RNA_pol_Rpb1_2"/>
    <property type="match status" value="1"/>
</dbReference>
<dbReference type="SUPFAM" id="SSF64484">
    <property type="entry name" value="beta and beta-prime subunits of DNA dependent RNA-polymerase"/>
    <property type="match status" value="1"/>
</dbReference>
<dbReference type="InterPro" id="IPR044893">
    <property type="entry name" value="RNA_pol_Rpb1_clamp_domain"/>
</dbReference>
<comment type="function">
    <text evidence="6">DNA-dependent RNA polymerase catalyzes the transcription of DNA into RNA using the four ribonucleoside triphosphates as substrates.</text>
</comment>
<dbReference type="EC" id="2.7.7.6" evidence="6"/>
<keyword evidence="2 6" id="KW-0808">Transferase</keyword>
<dbReference type="Pfam" id="PF04983">
    <property type="entry name" value="RNA_pol_Rpb1_3"/>
    <property type="match status" value="1"/>
</dbReference>
<dbReference type="Proteomes" id="UP001497512">
    <property type="component" value="Chromosome 12"/>
</dbReference>
<keyword evidence="1 6" id="KW-0240">DNA-directed RNA polymerase</keyword>
<dbReference type="Gene3D" id="1.10.132.30">
    <property type="match status" value="1"/>
</dbReference>
<feature type="region of interest" description="Disordered" evidence="7">
    <location>
        <begin position="1683"/>
        <end position="1729"/>
    </location>
</feature>
<feature type="compositionally biased region" description="Polar residues" evidence="7">
    <location>
        <begin position="1697"/>
        <end position="1723"/>
    </location>
</feature>
<evidence type="ECO:0000313" key="10">
    <source>
        <dbReference type="Proteomes" id="UP001497512"/>
    </source>
</evidence>
<dbReference type="InterPro" id="IPR006592">
    <property type="entry name" value="RNA_pol_N"/>
</dbReference>
<evidence type="ECO:0000256" key="4">
    <source>
        <dbReference type="ARBA" id="ARBA00023163"/>
    </source>
</evidence>
<accession>A0ABP0TM94</accession>
<dbReference type="InterPro" id="IPR007083">
    <property type="entry name" value="RNA_pol_Rpb1_4"/>
</dbReference>
<evidence type="ECO:0000256" key="6">
    <source>
        <dbReference type="RuleBase" id="RU004279"/>
    </source>
</evidence>